<gene>
    <name evidence="2" type="ORF">C7U55_07575</name>
</gene>
<dbReference type="InterPro" id="IPR050469">
    <property type="entry name" value="Diguanylate_Cyclase"/>
</dbReference>
<organism evidence="2 3">
    <name type="scientific">Faecalibacillus faecis</name>
    <dbReference type="NCBI Taxonomy" id="1982628"/>
    <lineage>
        <taxon>Bacteria</taxon>
        <taxon>Bacillati</taxon>
        <taxon>Bacillota</taxon>
        <taxon>Erysipelotrichia</taxon>
        <taxon>Erysipelotrichales</taxon>
        <taxon>Coprobacillaceae</taxon>
        <taxon>Faecalibacillus</taxon>
    </lineage>
</organism>
<dbReference type="PROSITE" id="PS50887">
    <property type="entry name" value="GGDEF"/>
    <property type="match status" value="1"/>
</dbReference>
<dbReference type="InterPro" id="IPR029787">
    <property type="entry name" value="Nucleotide_cyclase"/>
</dbReference>
<dbReference type="GO" id="GO:0005886">
    <property type="term" value="C:plasma membrane"/>
    <property type="evidence" value="ECO:0007669"/>
    <property type="project" value="TreeGrafter"/>
</dbReference>
<accession>A0A2T3FY36</accession>
<name>A0A2T3FY36_9FIRM</name>
<dbReference type="EMBL" id="PYLP01000008">
    <property type="protein sequence ID" value="PST40172.1"/>
    <property type="molecule type" value="Genomic_DNA"/>
</dbReference>
<evidence type="ECO:0000313" key="3">
    <source>
        <dbReference type="Proteomes" id="UP000241201"/>
    </source>
</evidence>
<dbReference type="PANTHER" id="PTHR45138:SF9">
    <property type="entry name" value="DIGUANYLATE CYCLASE DGCM-RELATED"/>
    <property type="match status" value="1"/>
</dbReference>
<dbReference type="InterPro" id="IPR000160">
    <property type="entry name" value="GGDEF_dom"/>
</dbReference>
<reference evidence="3" key="1">
    <citation type="submission" date="2018-03" db="EMBL/GenBank/DDBJ databases">
        <title>Lachnoclostridium SNUG30370 gen.nov., sp.nov., isolated from human faeces.</title>
        <authorList>
            <person name="Seo B."/>
            <person name="Jeon K."/>
            <person name="Ko G."/>
        </authorList>
    </citation>
    <scope>NUCLEOTIDE SEQUENCE [LARGE SCALE GENOMIC DNA]</scope>
    <source>
        <strain evidence="3">SNUG30370</strain>
    </source>
</reference>
<evidence type="ECO:0000313" key="2">
    <source>
        <dbReference type="EMBL" id="PST40172.1"/>
    </source>
</evidence>
<evidence type="ECO:0000259" key="1">
    <source>
        <dbReference type="PROSITE" id="PS50887"/>
    </source>
</evidence>
<dbReference type="AlphaFoldDB" id="A0A2T3FY36"/>
<dbReference type="CDD" id="cd01949">
    <property type="entry name" value="GGDEF"/>
    <property type="match status" value="1"/>
</dbReference>
<dbReference type="SMART" id="SM00267">
    <property type="entry name" value="GGDEF"/>
    <property type="match status" value="1"/>
</dbReference>
<dbReference type="Pfam" id="PF00990">
    <property type="entry name" value="GGDEF"/>
    <property type="match status" value="1"/>
</dbReference>
<dbReference type="InterPro" id="IPR043128">
    <property type="entry name" value="Rev_trsase/Diguanyl_cyclase"/>
</dbReference>
<dbReference type="GO" id="GO:0052621">
    <property type="term" value="F:diguanylate cyclase activity"/>
    <property type="evidence" value="ECO:0007669"/>
    <property type="project" value="TreeGrafter"/>
</dbReference>
<dbReference type="SUPFAM" id="SSF55073">
    <property type="entry name" value="Nucleotide cyclase"/>
    <property type="match status" value="1"/>
</dbReference>
<proteinExistence type="predicted"/>
<dbReference type="NCBIfam" id="TIGR00254">
    <property type="entry name" value="GGDEF"/>
    <property type="match status" value="1"/>
</dbReference>
<keyword evidence="3" id="KW-1185">Reference proteome</keyword>
<feature type="domain" description="GGDEF" evidence="1">
    <location>
        <begin position="1"/>
        <end position="116"/>
    </location>
</feature>
<sequence>MIDVNKFKRINDEYGHLVGDQALQTTATVLKNYFIQNHPFSDLYRYGGDEFLIIHHSLDEQELKKIKKELTQEFQKLDMPYSLTVSIGYSCGNVYSEETIKKVYQEADKNMYKQKN</sequence>
<protein>
    <recommendedName>
        <fullName evidence="1">GGDEF domain-containing protein</fullName>
    </recommendedName>
</protein>
<dbReference type="GO" id="GO:1902201">
    <property type="term" value="P:negative regulation of bacterial-type flagellum-dependent cell motility"/>
    <property type="evidence" value="ECO:0007669"/>
    <property type="project" value="TreeGrafter"/>
</dbReference>
<dbReference type="Proteomes" id="UP000241201">
    <property type="component" value="Unassembled WGS sequence"/>
</dbReference>
<comment type="caution">
    <text evidence="2">The sequence shown here is derived from an EMBL/GenBank/DDBJ whole genome shotgun (WGS) entry which is preliminary data.</text>
</comment>
<dbReference type="Gene3D" id="3.30.70.270">
    <property type="match status" value="1"/>
</dbReference>
<dbReference type="PANTHER" id="PTHR45138">
    <property type="entry name" value="REGULATORY COMPONENTS OF SENSORY TRANSDUCTION SYSTEM"/>
    <property type="match status" value="1"/>
</dbReference>
<dbReference type="GO" id="GO:0043709">
    <property type="term" value="P:cell adhesion involved in single-species biofilm formation"/>
    <property type="evidence" value="ECO:0007669"/>
    <property type="project" value="TreeGrafter"/>
</dbReference>